<organism evidence="17 18">
    <name type="scientific">Flammeovirga agarivorans</name>
    <dbReference type="NCBI Taxonomy" id="2726742"/>
    <lineage>
        <taxon>Bacteria</taxon>
        <taxon>Pseudomonadati</taxon>
        <taxon>Bacteroidota</taxon>
        <taxon>Cytophagia</taxon>
        <taxon>Cytophagales</taxon>
        <taxon>Flammeovirgaceae</taxon>
        <taxon>Flammeovirga</taxon>
    </lineage>
</organism>
<keyword evidence="18" id="KW-1185">Reference proteome</keyword>
<dbReference type="GO" id="GO:0008883">
    <property type="term" value="F:glutamyl-tRNA reductase activity"/>
    <property type="evidence" value="ECO:0007669"/>
    <property type="project" value="UniProtKB-UniRule"/>
</dbReference>
<protein>
    <recommendedName>
        <fullName evidence="3 8">Glutamyl-tRNA reductase</fullName>
        <shortName evidence="8">GluTR</shortName>
        <ecNumber evidence="3 8">1.2.1.70</ecNumber>
    </recommendedName>
</protein>
<evidence type="ECO:0000256" key="12">
    <source>
        <dbReference type="PIRSR" id="PIRSR000445-4"/>
    </source>
</evidence>
<evidence type="ECO:0000256" key="9">
    <source>
        <dbReference type="PIRSR" id="PIRSR000445-1"/>
    </source>
</evidence>
<dbReference type="Gene3D" id="3.40.50.720">
    <property type="entry name" value="NAD(P)-binding Rossmann-like Domain"/>
    <property type="match status" value="1"/>
</dbReference>
<dbReference type="HAMAP" id="MF_00087">
    <property type="entry name" value="Glu_tRNA_reductase"/>
    <property type="match status" value="1"/>
</dbReference>
<evidence type="ECO:0000256" key="5">
    <source>
        <dbReference type="ARBA" id="ARBA00023002"/>
    </source>
</evidence>
<dbReference type="SUPFAM" id="SSF69742">
    <property type="entry name" value="Glutamyl tRNA-reductase catalytic, N-terminal domain"/>
    <property type="match status" value="1"/>
</dbReference>
<comment type="miscellaneous">
    <text evidence="8">During catalysis, the active site Cys acts as a nucleophile attacking the alpha-carbonyl group of tRNA-bound glutamate with the formation of a thioester intermediate between enzyme and glutamate, and the concomitant release of tRNA(Glu). The thioester intermediate is finally reduced by direct hydride transfer from NADPH, to form the product GSA.</text>
</comment>
<evidence type="ECO:0000259" key="15">
    <source>
        <dbReference type="Pfam" id="PF01488"/>
    </source>
</evidence>
<evidence type="ECO:0000256" key="11">
    <source>
        <dbReference type="PIRSR" id="PIRSR000445-3"/>
    </source>
</evidence>
<dbReference type="GO" id="GO:0050661">
    <property type="term" value="F:NADP binding"/>
    <property type="evidence" value="ECO:0007669"/>
    <property type="project" value="InterPro"/>
</dbReference>
<dbReference type="RefSeq" id="WP_168881488.1">
    <property type="nucleotide sequence ID" value="NZ_JABAIL010000002.1"/>
</dbReference>
<proteinExistence type="inferred from homology"/>
<dbReference type="PIRSF" id="PIRSF000445">
    <property type="entry name" value="4pyrrol_synth_GluRdtase"/>
    <property type="match status" value="1"/>
</dbReference>
<feature type="binding site" evidence="8 11">
    <location>
        <begin position="188"/>
        <end position="193"/>
    </location>
    <ligand>
        <name>NADP(+)</name>
        <dbReference type="ChEBI" id="CHEBI:58349"/>
    </ligand>
</feature>
<dbReference type="Pfam" id="PF00745">
    <property type="entry name" value="GlutR_dimer"/>
    <property type="match status" value="1"/>
</dbReference>
<evidence type="ECO:0000256" key="6">
    <source>
        <dbReference type="ARBA" id="ARBA00023244"/>
    </source>
</evidence>
<evidence type="ECO:0000256" key="4">
    <source>
        <dbReference type="ARBA" id="ARBA00022857"/>
    </source>
</evidence>
<dbReference type="FunFam" id="3.30.460.30:FF:000001">
    <property type="entry name" value="Glutamyl-tRNA reductase"/>
    <property type="match status" value="1"/>
</dbReference>
<evidence type="ECO:0000256" key="7">
    <source>
        <dbReference type="ARBA" id="ARBA00047464"/>
    </source>
</evidence>
<dbReference type="UniPathway" id="UPA00251">
    <property type="reaction ID" value="UER00316"/>
</dbReference>
<evidence type="ECO:0000256" key="13">
    <source>
        <dbReference type="RuleBase" id="RU000584"/>
    </source>
</evidence>
<dbReference type="EMBL" id="JABAIL010000002">
    <property type="protein sequence ID" value="NLR90772.1"/>
    <property type="molecule type" value="Genomic_DNA"/>
</dbReference>
<dbReference type="InterPro" id="IPR006151">
    <property type="entry name" value="Shikm_DH/Glu-tRNA_Rdtase"/>
</dbReference>
<keyword evidence="5 8" id="KW-0560">Oxidoreductase</keyword>
<sequence>MNLYTVSIAHHNVAIENREKFKLSTLENERMVLQVKEILNLEECIILSTCNRTEIYYLNNKPLTLELLKLLCTIKCITYSEQYLPLVKSYEGDEAIQHIFNVGMGLDSLILGDLQIYGQLKDAYQKAADLGMCGAYLHRIMHVIFHTHKRVSNETLFLKGATSNAYNAVKILLGELSKTIGSKVLIVGLGEMGQSICKYLSEFDLQNIWVTNRSMSKARMISKNYGFNAIDFGLHKQKLHKFDFIISCIDGESTQYKITHFNHVPPKCIIDLGAPRSVCSQVERLGAKLYNIDDIGRLSKEAISQKKQEINTVQQIIHDEVEQFKLWQQSQVFSPTIHQLKQQLEAIRLSSLATFKKDLNQDEITAAEKVSMHLLNKIIQVPVVKLKQACLRGESEELSQALQELFTLEQPQAISSQLNN</sequence>
<comment type="caution">
    <text evidence="17">The sequence shown here is derived from an EMBL/GenBank/DDBJ whole genome shotgun (WGS) entry which is preliminary data.</text>
</comment>
<dbReference type="Proteomes" id="UP000585050">
    <property type="component" value="Unassembled WGS sequence"/>
</dbReference>
<dbReference type="InterPro" id="IPR015895">
    <property type="entry name" value="4pyrrol_synth_GluRdtase_N"/>
</dbReference>
<comment type="pathway">
    <text evidence="1 8 13">Porphyrin-containing compound metabolism; protoporphyrin-IX biosynthesis; 5-aminolevulinate from L-glutamyl-tRNA(Glu): step 1/2.</text>
</comment>
<evidence type="ECO:0000259" key="16">
    <source>
        <dbReference type="Pfam" id="PF05201"/>
    </source>
</evidence>
<comment type="function">
    <text evidence="8">Catalyzes the NADPH-dependent reduction of glutamyl-tRNA(Glu) to glutamate 1-semialdehyde (GSA).</text>
</comment>
<dbReference type="Pfam" id="PF01488">
    <property type="entry name" value="Shikimate_DH"/>
    <property type="match status" value="1"/>
</dbReference>
<dbReference type="InterPro" id="IPR036343">
    <property type="entry name" value="GluRdtase_N_sf"/>
</dbReference>
<evidence type="ECO:0000256" key="3">
    <source>
        <dbReference type="ARBA" id="ARBA00012970"/>
    </source>
</evidence>
<feature type="domain" description="Quinate/shikimate 5-dehydrogenase/glutamyl-tRNA reductase" evidence="15">
    <location>
        <begin position="179"/>
        <end position="296"/>
    </location>
</feature>
<evidence type="ECO:0000313" key="18">
    <source>
        <dbReference type="Proteomes" id="UP000585050"/>
    </source>
</evidence>
<feature type="binding site" evidence="8 10">
    <location>
        <position position="119"/>
    </location>
    <ligand>
        <name>substrate</name>
    </ligand>
</feature>
<feature type="site" description="Important for activity" evidence="8 12">
    <location>
        <position position="98"/>
    </location>
</feature>
<dbReference type="Gene3D" id="3.30.460.30">
    <property type="entry name" value="Glutamyl-tRNA reductase, N-terminal domain"/>
    <property type="match status" value="1"/>
</dbReference>
<comment type="catalytic activity">
    <reaction evidence="7 8 13">
        <text>(S)-4-amino-5-oxopentanoate + tRNA(Glu) + NADP(+) = L-glutamyl-tRNA(Glu) + NADPH + H(+)</text>
        <dbReference type="Rhea" id="RHEA:12344"/>
        <dbReference type="Rhea" id="RHEA-COMP:9663"/>
        <dbReference type="Rhea" id="RHEA-COMP:9680"/>
        <dbReference type="ChEBI" id="CHEBI:15378"/>
        <dbReference type="ChEBI" id="CHEBI:57501"/>
        <dbReference type="ChEBI" id="CHEBI:57783"/>
        <dbReference type="ChEBI" id="CHEBI:58349"/>
        <dbReference type="ChEBI" id="CHEBI:78442"/>
        <dbReference type="ChEBI" id="CHEBI:78520"/>
        <dbReference type="EC" id="1.2.1.70"/>
    </reaction>
</comment>
<dbReference type="AlphaFoldDB" id="A0A7X8SIJ5"/>
<dbReference type="GO" id="GO:0019353">
    <property type="term" value="P:protoporphyrinogen IX biosynthetic process from glutamate"/>
    <property type="evidence" value="ECO:0007669"/>
    <property type="project" value="TreeGrafter"/>
</dbReference>
<feature type="binding site" evidence="8 10">
    <location>
        <begin position="49"/>
        <end position="52"/>
    </location>
    <ligand>
        <name>substrate</name>
    </ligand>
</feature>
<accession>A0A7X8SIJ5</accession>
<evidence type="ECO:0000259" key="14">
    <source>
        <dbReference type="Pfam" id="PF00745"/>
    </source>
</evidence>
<comment type="similarity">
    <text evidence="2 8 13">Belongs to the glutamyl-tRNA reductase family.</text>
</comment>
<comment type="subunit">
    <text evidence="8">Homodimer.</text>
</comment>
<evidence type="ECO:0000313" key="17">
    <source>
        <dbReference type="EMBL" id="NLR90772.1"/>
    </source>
</evidence>
<feature type="domain" description="Tetrapyrrole biosynthesis glutamyl-tRNA reductase dimerisation" evidence="14">
    <location>
        <begin position="313"/>
        <end position="408"/>
    </location>
</feature>
<feature type="active site" description="Nucleophile" evidence="8 9">
    <location>
        <position position="50"/>
    </location>
</feature>
<dbReference type="NCBIfam" id="TIGR01035">
    <property type="entry name" value="hemA"/>
    <property type="match status" value="1"/>
</dbReference>
<dbReference type="SUPFAM" id="SSF69075">
    <property type="entry name" value="Glutamyl tRNA-reductase dimerization domain"/>
    <property type="match status" value="1"/>
</dbReference>
<evidence type="ECO:0000256" key="1">
    <source>
        <dbReference type="ARBA" id="ARBA00005059"/>
    </source>
</evidence>
<name>A0A7X8SIJ5_9BACT</name>
<feature type="binding site" evidence="8 10">
    <location>
        <begin position="113"/>
        <end position="115"/>
    </location>
    <ligand>
        <name>substrate</name>
    </ligand>
</feature>
<dbReference type="Pfam" id="PF05201">
    <property type="entry name" value="GlutR_N"/>
    <property type="match status" value="1"/>
</dbReference>
<feature type="binding site" evidence="8 10">
    <location>
        <position position="108"/>
    </location>
    <ligand>
        <name>substrate</name>
    </ligand>
</feature>
<reference evidence="17 18" key="1">
    <citation type="submission" date="2020-04" db="EMBL/GenBank/DDBJ databases">
        <title>Flammeovirga sp. SR4, a novel species isolated from seawater.</title>
        <authorList>
            <person name="Wang X."/>
        </authorList>
    </citation>
    <scope>NUCLEOTIDE SEQUENCE [LARGE SCALE GENOMIC DNA]</scope>
    <source>
        <strain evidence="17 18">SR4</strain>
    </source>
</reference>
<evidence type="ECO:0000256" key="8">
    <source>
        <dbReference type="HAMAP-Rule" id="MF_00087"/>
    </source>
</evidence>
<keyword evidence="6 8" id="KW-0627">Porphyrin biosynthesis</keyword>
<dbReference type="SUPFAM" id="SSF51735">
    <property type="entry name" value="NAD(P)-binding Rossmann-fold domains"/>
    <property type="match status" value="1"/>
</dbReference>
<dbReference type="InterPro" id="IPR036453">
    <property type="entry name" value="GluRdtase_dimer_dom_sf"/>
</dbReference>
<dbReference type="InterPro" id="IPR036291">
    <property type="entry name" value="NAD(P)-bd_dom_sf"/>
</dbReference>
<comment type="domain">
    <text evidence="8">Possesses an unusual extended V-shaped dimeric structure with each monomer consisting of three distinct domains arranged along a curved 'spinal' alpha-helix. The N-terminal catalytic domain specifically recognizes the glutamate moiety of the substrate. The second domain is the NADPH-binding domain, and the third C-terminal domain is responsible for dimerization.</text>
</comment>
<dbReference type="PANTHER" id="PTHR43013">
    <property type="entry name" value="GLUTAMYL-TRNA REDUCTASE"/>
    <property type="match status" value="1"/>
</dbReference>
<evidence type="ECO:0000256" key="10">
    <source>
        <dbReference type="PIRSR" id="PIRSR000445-2"/>
    </source>
</evidence>
<dbReference type="InterPro" id="IPR000343">
    <property type="entry name" value="4pyrrol_synth_GluRdtase"/>
</dbReference>
<gene>
    <name evidence="8 17" type="primary">hemA</name>
    <name evidence="17" type="ORF">HGP29_06125</name>
</gene>
<evidence type="ECO:0000256" key="2">
    <source>
        <dbReference type="ARBA" id="ARBA00005916"/>
    </source>
</evidence>
<keyword evidence="4 8" id="KW-0521">NADP</keyword>
<feature type="domain" description="Glutamyl-tRNA reductase N-terminal" evidence="16">
    <location>
        <begin position="6"/>
        <end position="155"/>
    </location>
</feature>
<dbReference type="EC" id="1.2.1.70" evidence="3 8"/>
<dbReference type="InterPro" id="IPR015896">
    <property type="entry name" value="4pyrrol_synth_GluRdtase_dimer"/>
</dbReference>
<dbReference type="PANTHER" id="PTHR43013:SF1">
    <property type="entry name" value="GLUTAMYL-TRNA REDUCTASE"/>
    <property type="match status" value="1"/>
</dbReference>